<dbReference type="InterPro" id="IPR025736">
    <property type="entry name" value="PucR_C-HTH_dom"/>
</dbReference>
<accession>A0A543ANF9</accession>
<feature type="domain" description="RsbT co-antagonist protein RsbRD N-terminal" evidence="2">
    <location>
        <begin position="52"/>
        <end position="184"/>
    </location>
</feature>
<feature type="domain" description="PucR C-terminal helix-turn-helix" evidence="1">
    <location>
        <begin position="352"/>
        <end position="405"/>
    </location>
</feature>
<sequence>MVKCETQPRRIMHMHNDHRQAVSANNVFSQGGNITTGASWQTIVQRVADDLESIVEEFLTELHGRGVYEDGQVESTDLRHTAIETFRYLLDRIMGKPLTEHQQHAARRLGVRRARQKVQIEDLMAAIRLDFVVLWRRIRATMAPDELPVLVDHTETMLTTIERYIREVQLEFLAETARIARDARLATERHMARLLNTSQLTPASLEVIAQGLSVQVNAEFEVVVINESAVLEVQEALAEPLAAGKILGYPYRSGYCLIQQRTSHGASLVRLSHNYAGAYVPRTTGLEAVPNAVAALTRLLEYQPELNELVSIETLWPTAISDTLSSLLPGFPDSFLAGLKHLPPGELDDVITTISQFLETGSIKDTAVRVDRHRNTVINRLRSFEAATGLDVKIPRDAVLAALVLASPKMQMHN</sequence>
<dbReference type="AlphaFoldDB" id="A0A543ANF9"/>
<comment type="caution">
    <text evidence="3">The sequence shown here is derived from an EMBL/GenBank/DDBJ whole genome shotgun (WGS) entry which is preliminary data.</text>
</comment>
<evidence type="ECO:0000313" key="3">
    <source>
        <dbReference type="EMBL" id="TQL74121.1"/>
    </source>
</evidence>
<name>A0A543ANF9_9MICC</name>
<dbReference type="InterPro" id="IPR042070">
    <property type="entry name" value="PucR_C-HTH_sf"/>
</dbReference>
<dbReference type="Proteomes" id="UP000319746">
    <property type="component" value="Unassembled WGS sequence"/>
</dbReference>
<dbReference type="EMBL" id="VFOU01000001">
    <property type="protein sequence ID" value="TQL74121.1"/>
    <property type="molecule type" value="Genomic_DNA"/>
</dbReference>
<dbReference type="InterPro" id="IPR025751">
    <property type="entry name" value="RsbRD_N_dom"/>
</dbReference>
<gene>
    <name evidence="3" type="ORF">FB556_0574</name>
</gene>
<proteinExistence type="predicted"/>
<reference evidence="3 4" key="1">
    <citation type="submission" date="2019-06" db="EMBL/GenBank/DDBJ databases">
        <title>Sequencing the genomes of 1000 actinobacteria strains.</title>
        <authorList>
            <person name="Klenk H.-P."/>
        </authorList>
    </citation>
    <scope>NUCLEOTIDE SEQUENCE [LARGE SCALE GENOMIC DNA]</scope>
    <source>
        <strain evidence="3 4">DSM 24083</strain>
    </source>
</reference>
<keyword evidence="4" id="KW-1185">Reference proteome</keyword>
<dbReference type="Pfam" id="PF13556">
    <property type="entry name" value="HTH_30"/>
    <property type="match status" value="1"/>
</dbReference>
<organism evidence="3 4">
    <name type="scientific">Enteractinococcus coprophilus</name>
    <dbReference type="NCBI Taxonomy" id="1027633"/>
    <lineage>
        <taxon>Bacteria</taxon>
        <taxon>Bacillati</taxon>
        <taxon>Actinomycetota</taxon>
        <taxon>Actinomycetes</taxon>
        <taxon>Micrococcales</taxon>
        <taxon>Micrococcaceae</taxon>
    </lineage>
</organism>
<evidence type="ECO:0000259" key="2">
    <source>
        <dbReference type="Pfam" id="PF14361"/>
    </source>
</evidence>
<protein>
    <submittedName>
        <fullName evidence="3">PucR-like helix-turn-helix protein</fullName>
    </submittedName>
</protein>
<dbReference type="Gene3D" id="1.10.10.2840">
    <property type="entry name" value="PucR C-terminal helix-turn-helix domain"/>
    <property type="match status" value="1"/>
</dbReference>
<evidence type="ECO:0000313" key="4">
    <source>
        <dbReference type="Proteomes" id="UP000319746"/>
    </source>
</evidence>
<evidence type="ECO:0000259" key="1">
    <source>
        <dbReference type="Pfam" id="PF13556"/>
    </source>
</evidence>
<dbReference type="Pfam" id="PF14361">
    <property type="entry name" value="RsbRD_N"/>
    <property type="match status" value="1"/>
</dbReference>